<keyword evidence="7" id="KW-0346">Stress response</keyword>
<dbReference type="SMART" id="SM00415">
    <property type="entry name" value="HSF"/>
    <property type="match status" value="1"/>
</dbReference>
<evidence type="ECO:0000313" key="7">
    <source>
        <dbReference type="EMBL" id="KAF7489786.1"/>
    </source>
</evidence>
<dbReference type="OrthoDB" id="6418155at2759"/>
<keyword evidence="4" id="KW-0539">Nucleus</keyword>
<name>A0A834R6V9_SARSC</name>
<evidence type="ECO:0000313" key="9">
    <source>
        <dbReference type="Proteomes" id="UP000070412"/>
    </source>
</evidence>
<sequence>MHRIDRCRTALDYLNEVLDGPPSQSDYSKDSNLFDTSPYSVLNSYDLVPYASIYSELGQNEFVLQEQSEQYDSNVINQAISNLNIDLFACCEESESLNVCKNNHSLSKDTKNKQKISKYVRKKRKNNSNSFPFVLWRIINQCTSGAIGWSPNGSTILIDLELFEQEYLNVQNGFFKTNKILSFVRQLNIYGFTKVTVNDKRRLKFLNGKKYDQFFHHDFNLHRPEALPKIVRKNKDLYRKKQTLSNEKENLPLYSDPENTVES</sequence>
<dbReference type="PANTHER" id="PTHR10015">
    <property type="entry name" value="HEAT SHOCK TRANSCRIPTION FACTOR"/>
    <property type="match status" value="1"/>
</dbReference>
<comment type="similarity">
    <text evidence="2 5">Belongs to the HSF family.</text>
</comment>
<gene>
    <name evidence="7" type="ORF">SSS_2461</name>
</gene>
<evidence type="ECO:0000256" key="4">
    <source>
        <dbReference type="ARBA" id="ARBA00023242"/>
    </source>
</evidence>
<reference evidence="9" key="1">
    <citation type="journal article" date="2020" name="PLoS Negl. Trop. Dis.">
        <title>High-quality nuclear genome for Sarcoptes scabiei-A critical resource for a neglected parasite.</title>
        <authorList>
            <person name="Korhonen P.K."/>
            <person name="Gasser R.B."/>
            <person name="Ma G."/>
            <person name="Wang T."/>
            <person name="Stroehlein A.J."/>
            <person name="Young N.D."/>
            <person name="Ang C.S."/>
            <person name="Fernando D.D."/>
            <person name="Lu H.C."/>
            <person name="Taylor S."/>
            <person name="Reynolds S.L."/>
            <person name="Mofiz E."/>
            <person name="Najaraj S.H."/>
            <person name="Gowda H."/>
            <person name="Madugundu A."/>
            <person name="Renuse S."/>
            <person name="Holt D."/>
            <person name="Pandey A."/>
            <person name="Papenfuss A.T."/>
            <person name="Fischer K."/>
        </authorList>
    </citation>
    <scope>NUCLEOTIDE SEQUENCE [LARGE SCALE GENOMIC DNA]</scope>
</reference>
<dbReference type="GO" id="GO:0005634">
    <property type="term" value="C:nucleus"/>
    <property type="evidence" value="ECO:0007669"/>
    <property type="project" value="UniProtKB-SubCell"/>
</dbReference>
<proteinExistence type="inferred from homology"/>
<evidence type="ECO:0000259" key="6">
    <source>
        <dbReference type="SMART" id="SM00415"/>
    </source>
</evidence>
<dbReference type="SUPFAM" id="SSF46785">
    <property type="entry name" value="Winged helix' DNA-binding domain"/>
    <property type="match status" value="1"/>
</dbReference>
<dbReference type="Pfam" id="PF00447">
    <property type="entry name" value="HSF_DNA-bind"/>
    <property type="match status" value="1"/>
</dbReference>
<accession>A0A834R6V9</accession>
<reference evidence="7" key="2">
    <citation type="submission" date="2020-01" db="EMBL/GenBank/DDBJ databases">
        <authorList>
            <person name="Korhonen P.K.K."/>
            <person name="Guangxu M.G."/>
            <person name="Wang T.W."/>
            <person name="Stroehlein A.J.S."/>
            <person name="Young N.D."/>
            <person name="Ang C.-S.A."/>
            <person name="Fernando D.W.F."/>
            <person name="Lu H.L."/>
            <person name="Taylor S.T."/>
            <person name="Ehtesham M.E.M."/>
            <person name="Najaraj S.H.N."/>
            <person name="Harsha G.H.G."/>
            <person name="Madugundu A.M."/>
            <person name="Renuse S.R."/>
            <person name="Holt D.H."/>
            <person name="Pandey A.P."/>
            <person name="Papenfuss A.P."/>
            <person name="Gasser R.B.G."/>
            <person name="Fischer K.F."/>
        </authorList>
    </citation>
    <scope>NUCLEOTIDE SEQUENCE</scope>
    <source>
        <strain evidence="7">SSS_KF_BRIS2020</strain>
    </source>
</reference>
<dbReference type="Proteomes" id="UP000070412">
    <property type="component" value="Unassembled WGS sequence"/>
</dbReference>
<dbReference type="EMBL" id="WVUK01000064">
    <property type="protein sequence ID" value="KAF7489786.1"/>
    <property type="molecule type" value="Genomic_DNA"/>
</dbReference>
<protein>
    <submittedName>
        <fullName evidence="7">Heat shock transcription factor, Y-linked</fullName>
    </submittedName>
</protein>
<keyword evidence="3" id="KW-0238">DNA-binding</keyword>
<evidence type="ECO:0000256" key="2">
    <source>
        <dbReference type="ARBA" id="ARBA00006403"/>
    </source>
</evidence>
<dbReference type="InterPro" id="IPR036388">
    <property type="entry name" value="WH-like_DNA-bd_sf"/>
</dbReference>
<dbReference type="GO" id="GO:0043565">
    <property type="term" value="F:sequence-specific DNA binding"/>
    <property type="evidence" value="ECO:0007669"/>
    <property type="project" value="InterPro"/>
</dbReference>
<dbReference type="InterPro" id="IPR036390">
    <property type="entry name" value="WH_DNA-bd_sf"/>
</dbReference>
<keyword evidence="9" id="KW-1185">Reference proteome</keyword>
<dbReference type="GO" id="GO:0003700">
    <property type="term" value="F:DNA-binding transcription factor activity"/>
    <property type="evidence" value="ECO:0007669"/>
    <property type="project" value="InterPro"/>
</dbReference>
<dbReference type="Gene3D" id="1.10.10.10">
    <property type="entry name" value="Winged helix-like DNA-binding domain superfamily/Winged helix DNA-binding domain"/>
    <property type="match status" value="1"/>
</dbReference>
<feature type="domain" description="HSF-type DNA-binding" evidence="6">
    <location>
        <begin position="127"/>
        <end position="233"/>
    </location>
</feature>
<comment type="subcellular location">
    <subcellularLocation>
        <location evidence="1">Nucleus</location>
    </subcellularLocation>
</comment>
<evidence type="ECO:0000313" key="8">
    <source>
        <dbReference type="EnsemblMetazoa" id="KAF7489786.1"/>
    </source>
</evidence>
<organism evidence="7">
    <name type="scientific">Sarcoptes scabiei</name>
    <name type="common">Itch mite</name>
    <name type="synonym">Acarus scabiei</name>
    <dbReference type="NCBI Taxonomy" id="52283"/>
    <lineage>
        <taxon>Eukaryota</taxon>
        <taxon>Metazoa</taxon>
        <taxon>Ecdysozoa</taxon>
        <taxon>Arthropoda</taxon>
        <taxon>Chelicerata</taxon>
        <taxon>Arachnida</taxon>
        <taxon>Acari</taxon>
        <taxon>Acariformes</taxon>
        <taxon>Sarcoptiformes</taxon>
        <taxon>Astigmata</taxon>
        <taxon>Psoroptidia</taxon>
        <taxon>Sarcoptoidea</taxon>
        <taxon>Sarcoptidae</taxon>
        <taxon>Sarcoptinae</taxon>
        <taxon>Sarcoptes</taxon>
    </lineage>
</organism>
<evidence type="ECO:0000256" key="5">
    <source>
        <dbReference type="RuleBase" id="RU004020"/>
    </source>
</evidence>
<dbReference type="AlphaFoldDB" id="A0A834R6V9"/>
<evidence type="ECO:0000256" key="3">
    <source>
        <dbReference type="ARBA" id="ARBA00023125"/>
    </source>
</evidence>
<dbReference type="InterPro" id="IPR000232">
    <property type="entry name" value="HSF_DNA-bd"/>
</dbReference>
<dbReference type="PANTHER" id="PTHR10015:SF465">
    <property type="entry name" value="HSF-TYPE DNA-BINDING DOMAIN-CONTAINING PROTEIN"/>
    <property type="match status" value="1"/>
</dbReference>
<dbReference type="EnsemblMetazoa" id="SSS_2461s_mrna">
    <property type="protein sequence ID" value="KAF7489786.1"/>
    <property type="gene ID" value="SSS_2461"/>
</dbReference>
<reference evidence="8" key="3">
    <citation type="submission" date="2022-06" db="UniProtKB">
        <authorList>
            <consortium name="EnsemblMetazoa"/>
        </authorList>
    </citation>
    <scope>IDENTIFICATION</scope>
</reference>
<evidence type="ECO:0000256" key="1">
    <source>
        <dbReference type="ARBA" id="ARBA00004123"/>
    </source>
</evidence>